<evidence type="ECO:0000313" key="1">
    <source>
        <dbReference type="EMBL" id="KIK72929.1"/>
    </source>
</evidence>
<dbReference type="HOGENOM" id="CLU_2813157_0_0_1"/>
<organism evidence="1 2">
    <name type="scientific">Paxillus rubicundulus Ve08.2h10</name>
    <dbReference type="NCBI Taxonomy" id="930991"/>
    <lineage>
        <taxon>Eukaryota</taxon>
        <taxon>Fungi</taxon>
        <taxon>Dikarya</taxon>
        <taxon>Basidiomycota</taxon>
        <taxon>Agaricomycotina</taxon>
        <taxon>Agaricomycetes</taxon>
        <taxon>Agaricomycetidae</taxon>
        <taxon>Boletales</taxon>
        <taxon>Paxilineae</taxon>
        <taxon>Paxillaceae</taxon>
        <taxon>Paxillus</taxon>
    </lineage>
</organism>
<dbReference type="AlphaFoldDB" id="A0A0D0CZN6"/>
<reference evidence="2" key="2">
    <citation type="submission" date="2015-01" db="EMBL/GenBank/DDBJ databases">
        <title>Evolutionary Origins and Diversification of the Mycorrhizal Mutualists.</title>
        <authorList>
            <consortium name="DOE Joint Genome Institute"/>
            <consortium name="Mycorrhizal Genomics Consortium"/>
            <person name="Kohler A."/>
            <person name="Kuo A."/>
            <person name="Nagy L.G."/>
            <person name="Floudas D."/>
            <person name="Copeland A."/>
            <person name="Barry K.W."/>
            <person name="Cichocki N."/>
            <person name="Veneault-Fourrey C."/>
            <person name="LaButti K."/>
            <person name="Lindquist E.A."/>
            <person name="Lipzen A."/>
            <person name="Lundell T."/>
            <person name="Morin E."/>
            <person name="Murat C."/>
            <person name="Riley R."/>
            <person name="Ohm R."/>
            <person name="Sun H."/>
            <person name="Tunlid A."/>
            <person name="Henrissat B."/>
            <person name="Grigoriev I.V."/>
            <person name="Hibbett D.S."/>
            <person name="Martin F."/>
        </authorList>
    </citation>
    <scope>NUCLEOTIDE SEQUENCE [LARGE SCALE GENOMIC DNA]</scope>
    <source>
        <strain evidence="2">Ve08.2h10</strain>
    </source>
</reference>
<name>A0A0D0CZN6_9AGAM</name>
<sequence>MDCTHSPHGGGKVEDGIHPFYSSLTEVQVAEVPNVALVTDGLRECRRQGDICNADKLATIKEGLCNM</sequence>
<reference evidence="1 2" key="1">
    <citation type="submission" date="2014-04" db="EMBL/GenBank/DDBJ databases">
        <authorList>
            <consortium name="DOE Joint Genome Institute"/>
            <person name="Kuo A."/>
            <person name="Kohler A."/>
            <person name="Jargeat P."/>
            <person name="Nagy L.G."/>
            <person name="Floudas D."/>
            <person name="Copeland A."/>
            <person name="Barry K.W."/>
            <person name="Cichocki N."/>
            <person name="Veneault-Fourrey C."/>
            <person name="LaButti K."/>
            <person name="Lindquist E.A."/>
            <person name="Lipzen A."/>
            <person name="Lundell T."/>
            <person name="Morin E."/>
            <person name="Murat C."/>
            <person name="Sun H."/>
            <person name="Tunlid A."/>
            <person name="Henrissat B."/>
            <person name="Grigoriev I.V."/>
            <person name="Hibbett D.S."/>
            <person name="Martin F."/>
            <person name="Nordberg H.P."/>
            <person name="Cantor M.N."/>
            <person name="Hua S.X."/>
        </authorList>
    </citation>
    <scope>NUCLEOTIDE SEQUENCE [LARGE SCALE GENOMIC DNA]</scope>
    <source>
        <strain evidence="1 2">Ve08.2h10</strain>
    </source>
</reference>
<accession>A0A0D0CZN6</accession>
<keyword evidence="2" id="KW-1185">Reference proteome</keyword>
<protein>
    <submittedName>
        <fullName evidence="1">Uncharacterized protein</fullName>
    </submittedName>
</protein>
<proteinExistence type="predicted"/>
<gene>
    <name evidence="1" type="ORF">PAXRUDRAFT_621315</name>
</gene>
<evidence type="ECO:0000313" key="2">
    <source>
        <dbReference type="Proteomes" id="UP000054538"/>
    </source>
</evidence>
<dbReference type="EMBL" id="KN830286">
    <property type="protein sequence ID" value="KIK72929.1"/>
    <property type="molecule type" value="Genomic_DNA"/>
</dbReference>
<dbReference type="Proteomes" id="UP000054538">
    <property type="component" value="Unassembled WGS sequence"/>
</dbReference>
<dbReference type="InParanoid" id="A0A0D0CZN6"/>